<reference evidence="1 2" key="1">
    <citation type="submission" date="2016-05" db="EMBL/GenBank/DDBJ databases">
        <authorList>
            <person name="Lavstsen T."/>
            <person name="Jespersen J.S."/>
        </authorList>
    </citation>
    <scope>NUCLEOTIDE SEQUENCE [LARGE SCALE GENOMIC DNA]</scope>
    <source>
        <strain evidence="1 2">SM-5815</strain>
    </source>
</reference>
<organism evidence="1 2">
    <name type="scientific">Stenotrophomonas maltophilia</name>
    <name type="common">Pseudomonas maltophilia</name>
    <name type="synonym">Xanthomonas maltophilia</name>
    <dbReference type="NCBI Taxonomy" id="40324"/>
    <lineage>
        <taxon>Bacteria</taxon>
        <taxon>Pseudomonadati</taxon>
        <taxon>Pseudomonadota</taxon>
        <taxon>Gammaproteobacteria</taxon>
        <taxon>Lysobacterales</taxon>
        <taxon>Lysobacteraceae</taxon>
        <taxon>Stenotrophomonas</taxon>
        <taxon>Stenotrophomonas maltophilia group</taxon>
    </lineage>
</organism>
<evidence type="ECO:0000313" key="1">
    <source>
        <dbReference type="EMBL" id="PZS88163.1"/>
    </source>
</evidence>
<dbReference type="Proteomes" id="UP000249614">
    <property type="component" value="Unassembled WGS sequence"/>
</dbReference>
<gene>
    <name evidence="1" type="ORF">A7X83_15705</name>
</gene>
<dbReference type="AlphaFoldDB" id="A0A2W6HYI9"/>
<protein>
    <recommendedName>
        <fullName evidence="3">MarR family transcriptional regulator</fullName>
    </recommendedName>
</protein>
<evidence type="ECO:0000313" key="2">
    <source>
        <dbReference type="Proteomes" id="UP000249614"/>
    </source>
</evidence>
<name>A0A2W6HYI9_STEMA</name>
<proteinExistence type="predicted"/>
<dbReference type="EMBL" id="LXXM01000217">
    <property type="protein sequence ID" value="PZS88163.1"/>
    <property type="molecule type" value="Genomic_DNA"/>
</dbReference>
<sequence length="77" mass="8755">MSRAKQIRQWLAENPGWHFAADVCDGMEIAAADDRAKHARSLSNMVTLGLLDGVGRRRFMKYRANRNAYYRPTEGNA</sequence>
<accession>A0A2W6HYI9</accession>
<comment type="caution">
    <text evidence="1">The sequence shown here is derived from an EMBL/GenBank/DDBJ whole genome shotgun (WGS) entry which is preliminary data.</text>
</comment>
<dbReference type="RefSeq" id="WP_111113513.1">
    <property type="nucleotide sequence ID" value="NZ_LXXM01000217.1"/>
</dbReference>
<evidence type="ECO:0008006" key="3">
    <source>
        <dbReference type="Google" id="ProtNLM"/>
    </source>
</evidence>